<dbReference type="PANTHER" id="PTHR30188">
    <property type="entry name" value="ABC TRANSPORTER PERMEASE PROTEIN-RELATED"/>
    <property type="match status" value="1"/>
</dbReference>
<protein>
    <submittedName>
        <fullName evidence="2">Phospholipid/cholesterol/gamma-HCH transport system permease protein</fullName>
    </submittedName>
</protein>
<evidence type="ECO:0000256" key="1">
    <source>
        <dbReference type="SAM" id="Phobius"/>
    </source>
</evidence>
<dbReference type="Proteomes" id="UP000199514">
    <property type="component" value="Unassembled WGS sequence"/>
</dbReference>
<feature type="transmembrane region" description="Helical" evidence="1">
    <location>
        <begin position="181"/>
        <end position="203"/>
    </location>
</feature>
<evidence type="ECO:0000313" key="2">
    <source>
        <dbReference type="EMBL" id="SFC42727.1"/>
    </source>
</evidence>
<dbReference type="PANTHER" id="PTHR30188:SF4">
    <property type="entry name" value="PROTEIN TRIGALACTOSYLDIACYLGLYCEROL 1, CHLOROPLASTIC"/>
    <property type="match status" value="1"/>
</dbReference>
<dbReference type="AlphaFoldDB" id="A0A1I1J2F9"/>
<dbReference type="EMBL" id="FOLE01000005">
    <property type="protein sequence ID" value="SFC42727.1"/>
    <property type="molecule type" value="Genomic_DNA"/>
</dbReference>
<dbReference type="InterPro" id="IPR030802">
    <property type="entry name" value="Permease_MalE"/>
</dbReference>
<evidence type="ECO:0000313" key="3">
    <source>
        <dbReference type="Proteomes" id="UP000199514"/>
    </source>
</evidence>
<dbReference type="GO" id="GO:0043190">
    <property type="term" value="C:ATP-binding cassette (ABC) transporter complex"/>
    <property type="evidence" value="ECO:0007669"/>
    <property type="project" value="InterPro"/>
</dbReference>
<accession>A0A1I1J2F9</accession>
<feature type="transmembrane region" description="Helical" evidence="1">
    <location>
        <begin position="133"/>
        <end position="161"/>
    </location>
</feature>
<organism evidence="2 3">
    <name type="scientific">Flexibacter flexilis DSM 6793</name>
    <dbReference type="NCBI Taxonomy" id="927664"/>
    <lineage>
        <taxon>Bacteria</taxon>
        <taxon>Pseudomonadati</taxon>
        <taxon>Bacteroidota</taxon>
        <taxon>Cytophagia</taxon>
        <taxon>Cytophagales</taxon>
        <taxon>Flexibacteraceae</taxon>
        <taxon>Flexibacter</taxon>
    </lineage>
</organism>
<reference evidence="2 3" key="1">
    <citation type="submission" date="2016-10" db="EMBL/GenBank/DDBJ databases">
        <authorList>
            <person name="de Groot N.N."/>
        </authorList>
    </citation>
    <scope>NUCLEOTIDE SEQUENCE [LARGE SCALE GENOMIC DNA]</scope>
    <source>
        <strain evidence="2 3">DSM 6793</strain>
    </source>
</reference>
<keyword evidence="3" id="KW-1185">Reference proteome</keyword>
<dbReference type="STRING" id="927664.SAMN05421780_105181"/>
<dbReference type="RefSeq" id="WP_091511843.1">
    <property type="nucleotide sequence ID" value="NZ_FOLE01000005.1"/>
</dbReference>
<dbReference type="GO" id="GO:0005548">
    <property type="term" value="F:phospholipid transporter activity"/>
    <property type="evidence" value="ECO:0007669"/>
    <property type="project" value="TreeGrafter"/>
</dbReference>
<keyword evidence="1" id="KW-0812">Transmembrane</keyword>
<dbReference type="OrthoDB" id="9810518at2"/>
<keyword evidence="1" id="KW-1133">Transmembrane helix</keyword>
<gene>
    <name evidence="2" type="ORF">SAMN05421780_105181</name>
</gene>
<feature type="transmembrane region" description="Helical" evidence="1">
    <location>
        <begin position="39"/>
        <end position="56"/>
    </location>
</feature>
<keyword evidence="1" id="KW-0472">Membrane</keyword>
<sequence length="242" mass="25959">MTSLGHYFIFLGSLFRNREPLRVYPKLILDEMVTIGTESFVLVAIVSSFIGAVTAVQTAHNMVSPLIPNYVIGTIVRDMTLLELATTFTCVILSGKVGSSIAGGLGTMRITEQIDALEVMGVNSASYLVLPKVIAALITFPMLVVMAGFLSLMGGYLAGTLSGLLTETEYIYGIRSTFDPYNITFALIKSFVFAFLISSISAYKGYFTRGGALEVGRASTEAVTNSCIAVLLADYALAQLLL</sequence>
<name>A0A1I1J2F9_9BACT</name>
<dbReference type="Pfam" id="PF02405">
    <property type="entry name" value="MlaE"/>
    <property type="match status" value="1"/>
</dbReference>
<proteinExistence type="predicted"/>